<sequence>MYVETKFLLWFLPRTGHLLYFSERYPKKVKKKSWPRRSVAALINSGFAFLYVNYHGSLGFGDEFVRSLPGKCGDLDVKDVHHAVVTVLDAEPRLDRNRVVLYGASHGGFLVSHLIGQYPVSLFYMT</sequence>
<name>A0A2G9UFV3_TELCI</name>
<evidence type="ECO:0000313" key="4">
    <source>
        <dbReference type="Proteomes" id="UP000230423"/>
    </source>
</evidence>
<dbReference type="OrthoDB" id="416344at2759"/>
<dbReference type="InterPro" id="IPR029058">
    <property type="entry name" value="AB_hydrolase_fold"/>
</dbReference>
<dbReference type="AlphaFoldDB" id="A0A2G9UFV3"/>
<organism evidence="3 4">
    <name type="scientific">Teladorsagia circumcincta</name>
    <name type="common">Brown stomach worm</name>
    <name type="synonym">Ostertagia circumcincta</name>
    <dbReference type="NCBI Taxonomy" id="45464"/>
    <lineage>
        <taxon>Eukaryota</taxon>
        <taxon>Metazoa</taxon>
        <taxon>Ecdysozoa</taxon>
        <taxon>Nematoda</taxon>
        <taxon>Chromadorea</taxon>
        <taxon>Rhabditida</taxon>
        <taxon>Rhabditina</taxon>
        <taxon>Rhabditomorpha</taxon>
        <taxon>Strongyloidea</taxon>
        <taxon>Trichostrongylidae</taxon>
        <taxon>Teladorsagia</taxon>
    </lineage>
</organism>
<dbReference type="GO" id="GO:0004252">
    <property type="term" value="F:serine-type endopeptidase activity"/>
    <property type="evidence" value="ECO:0007669"/>
    <property type="project" value="TreeGrafter"/>
</dbReference>
<dbReference type="Gene3D" id="3.40.50.1820">
    <property type="entry name" value="alpha/beta hydrolase"/>
    <property type="match status" value="1"/>
</dbReference>
<dbReference type="Pfam" id="PF00326">
    <property type="entry name" value="Peptidase_S9"/>
    <property type="match status" value="1"/>
</dbReference>
<evidence type="ECO:0000256" key="1">
    <source>
        <dbReference type="ARBA" id="ARBA00022801"/>
    </source>
</evidence>
<feature type="domain" description="Peptidase S9 prolyl oligopeptidase catalytic" evidence="2">
    <location>
        <begin position="40"/>
        <end position="119"/>
    </location>
</feature>
<dbReference type="SUPFAM" id="SSF53474">
    <property type="entry name" value="alpha/beta-Hydrolases"/>
    <property type="match status" value="1"/>
</dbReference>
<evidence type="ECO:0000259" key="2">
    <source>
        <dbReference type="Pfam" id="PF00326"/>
    </source>
</evidence>
<dbReference type="PANTHER" id="PTHR42776:SF4">
    <property type="entry name" value="ACYLAMINO-ACID-RELEASING ENZYME"/>
    <property type="match status" value="1"/>
</dbReference>
<evidence type="ECO:0000313" key="3">
    <source>
        <dbReference type="EMBL" id="PIO69145.1"/>
    </source>
</evidence>
<dbReference type="EMBL" id="KZ346767">
    <property type="protein sequence ID" value="PIO69145.1"/>
    <property type="molecule type" value="Genomic_DNA"/>
</dbReference>
<keyword evidence="1" id="KW-0378">Hydrolase</keyword>
<proteinExistence type="predicted"/>
<accession>A0A2G9UFV3</accession>
<keyword evidence="4" id="KW-1185">Reference proteome</keyword>
<dbReference type="PANTHER" id="PTHR42776">
    <property type="entry name" value="SERINE PEPTIDASE S9 FAMILY MEMBER"/>
    <property type="match status" value="1"/>
</dbReference>
<protein>
    <recommendedName>
        <fullName evidence="2">Peptidase S9 prolyl oligopeptidase catalytic domain-containing protein</fullName>
    </recommendedName>
</protein>
<reference evidence="3 4" key="1">
    <citation type="submission" date="2015-09" db="EMBL/GenBank/DDBJ databases">
        <title>Draft genome of the parasitic nematode Teladorsagia circumcincta isolate WARC Sus (inbred).</title>
        <authorList>
            <person name="Mitreva M."/>
        </authorList>
    </citation>
    <scope>NUCLEOTIDE SEQUENCE [LARGE SCALE GENOMIC DNA]</scope>
    <source>
        <strain evidence="3 4">S</strain>
    </source>
</reference>
<dbReference type="InterPro" id="IPR001375">
    <property type="entry name" value="Peptidase_S9_cat"/>
</dbReference>
<dbReference type="GO" id="GO:0006508">
    <property type="term" value="P:proteolysis"/>
    <property type="evidence" value="ECO:0007669"/>
    <property type="project" value="InterPro"/>
</dbReference>
<dbReference type="Proteomes" id="UP000230423">
    <property type="component" value="Unassembled WGS sequence"/>
</dbReference>
<gene>
    <name evidence="3" type="ORF">TELCIR_09044</name>
</gene>